<dbReference type="Gene3D" id="3.10.129.10">
    <property type="entry name" value="Hotdog Thioesterase"/>
    <property type="match status" value="1"/>
</dbReference>
<organism evidence="4 5">
    <name type="scientific">Nitrospirillum amazonense</name>
    <dbReference type="NCBI Taxonomy" id="28077"/>
    <lineage>
        <taxon>Bacteria</taxon>
        <taxon>Pseudomonadati</taxon>
        <taxon>Pseudomonadota</taxon>
        <taxon>Alphaproteobacteria</taxon>
        <taxon>Rhodospirillales</taxon>
        <taxon>Azospirillaceae</taxon>
        <taxon>Nitrospirillum</taxon>
    </lineage>
</organism>
<evidence type="ECO:0000256" key="1">
    <source>
        <dbReference type="ARBA" id="ARBA00022801"/>
    </source>
</evidence>
<dbReference type="GO" id="GO:0016289">
    <property type="term" value="F:acyl-CoA hydrolase activity"/>
    <property type="evidence" value="ECO:0007669"/>
    <property type="project" value="UniProtKB-ARBA"/>
</dbReference>
<proteinExistence type="predicted"/>
<protein>
    <submittedName>
        <fullName evidence="4">Uncharacterized protein (TIGR00369 family)</fullName>
    </submittedName>
</protein>
<dbReference type="SUPFAM" id="SSF54637">
    <property type="entry name" value="Thioesterase/thiol ester dehydrase-isomerase"/>
    <property type="match status" value="1"/>
</dbReference>
<feature type="domain" description="Thioesterase" evidence="3">
    <location>
        <begin position="77"/>
        <end position="151"/>
    </location>
</feature>
<dbReference type="RefSeq" id="WP_145730272.1">
    <property type="nucleotide sequence ID" value="NZ_VITR01000003.1"/>
</dbReference>
<dbReference type="AlphaFoldDB" id="A0A560HFQ1"/>
<dbReference type="CDD" id="cd03443">
    <property type="entry name" value="PaaI_thioesterase"/>
    <property type="match status" value="1"/>
</dbReference>
<dbReference type="Proteomes" id="UP000315751">
    <property type="component" value="Unassembled WGS sequence"/>
</dbReference>
<feature type="region of interest" description="Disordered" evidence="2">
    <location>
        <begin position="1"/>
        <end position="20"/>
    </location>
</feature>
<dbReference type="InterPro" id="IPR003736">
    <property type="entry name" value="PAAI_dom"/>
</dbReference>
<evidence type="ECO:0000259" key="3">
    <source>
        <dbReference type="Pfam" id="PF03061"/>
    </source>
</evidence>
<dbReference type="NCBIfam" id="TIGR00369">
    <property type="entry name" value="unchar_dom_1"/>
    <property type="match status" value="1"/>
</dbReference>
<dbReference type="OrthoDB" id="9805304at2"/>
<evidence type="ECO:0000256" key="2">
    <source>
        <dbReference type="SAM" id="MobiDB-lite"/>
    </source>
</evidence>
<reference evidence="4 5" key="1">
    <citation type="submission" date="2019-06" db="EMBL/GenBank/DDBJ databases">
        <title>Genomic Encyclopedia of Type Strains, Phase IV (KMG-V): Genome sequencing to study the core and pangenomes of soil and plant-associated prokaryotes.</title>
        <authorList>
            <person name="Whitman W."/>
        </authorList>
    </citation>
    <scope>NUCLEOTIDE SEQUENCE [LARGE SCALE GENOMIC DNA]</scope>
    <source>
        <strain evidence="4 5">BR 11622</strain>
    </source>
</reference>
<evidence type="ECO:0000313" key="5">
    <source>
        <dbReference type="Proteomes" id="UP000315751"/>
    </source>
</evidence>
<comment type="caution">
    <text evidence="4">The sequence shown here is derived from an EMBL/GenBank/DDBJ whole genome shotgun (WGS) entry which is preliminary data.</text>
</comment>
<sequence>MTDDRDAPNGDAPDRVAPGPDTLAAMGKAAVFTPADFDRLLETGLPQAHRAGIRTREMGHGSITLTMPVSEDFLRPGGTVSGPTMFALADVALYGAVLSRAGHIVLAVTSNMTITFLRRPPARPLVAHARIVRMGRSLAYGEVTLYSEGEDDPVAHATGTYAIPRG</sequence>
<name>A0A560HFQ1_9PROT</name>
<dbReference type="InterPro" id="IPR029069">
    <property type="entry name" value="HotDog_dom_sf"/>
</dbReference>
<dbReference type="EMBL" id="VITR01000003">
    <property type="protein sequence ID" value="TWB44449.1"/>
    <property type="molecule type" value="Genomic_DNA"/>
</dbReference>
<gene>
    <name evidence="4" type="ORF">FBZ90_103356</name>
</gene>
<evidence type="ECO:0000313" key="4">
    <source>
        <dbReference type="EMBL" id="TWB44449.1"/>
    </source>
</evidence>
<dbReference type="InterPro" id="IPR006683">
    <property type="entry name" value="Thioestr_dom"/>
</dbReference>
<feature type="compositionally biased region" description="Basic and acidic residues" evidence="2">
    <location>
        <begin position="1"/>
        <end position="14"/>
    </location>
</feature>
<accession>A0A560HFQ1</accession>
<keyword evidence="5" id="KW-1185">Reference proteome</keyword>
<keyword evidence="1" id="KW-0378">Hydrolase</keyword>
<dbReference type="Pfam" id="PF03061">
    <property type="entry name" value="4HBT"/>
    <property type="match status" value="1"/>
</dbReference>